<dbReference type="GO" id="GO:0006508">
    <property type="term" value="P:proteolysis"/>
    <property type="evidence" value="ECO:0007669"/>
    <property type="project" value="UniProtKB-KW"/>
</dbReference>
<accession>A0A163YZ19</accession>
<dbReference type="AlphaFoldDB" id="A0A163YZ19"/>
<feature type="transmembrane region" description="Helical" evidence="6">
    <location>
        <begin position="47"/>
        <end position="71"/>
    </location>
</feature>
<reference evidence="10 11" key="1">
    <citation type="submission" date="2016-03" db="EMBL/GenBank/DDBJ databases">
        <title>Microsymbionts genomes from the relict species Vavilovia formosa (Stev.) Fed.</title>
        <authorList>
            <person name="Kopat V."/>
            <person name="Chirak E."/>
            <person name="Kimeklis A."/>
            <person name="Andronov E."/>
        </authorList>
    </citation>
    <scope>NUCLEOTIDE SEQUENCE [LARGE SCALE GENOMIC DNA]</scope>
    <source>
        <strain evidence="10 11">Vaf07</strain>
    </source>
</reference>
<dbReference type="PANTHER" id="PTHR43327">
    <property type="entry name" value="STOMATIN-LIKE PROTEIN 2, MITOCHONDRIAL"/>
    <property type="match status" value="1"/>
</dbReference>
<dbReference type="InterPro" id="IPR001107">
    <property type="entry name" value="Band_7"/>
</dbReference>
<evidence type="ECO:0000313" key="11">
    <source>
        <dbReference type="Proteomes" id="UP000076574"/>
    </source>
</evidence>
<evidence type="ECO:0000256" key="5">
    <source>
        <dbReference type="ARBA" id="ARBA00023136"/>
    </source>
</evidence>
<evidence type="ECO:0000256" key="1">
    <source>
        <dbReference type="ARBA" id="ARBA00004167"/>
    </source>
</evidence>
<evidence type="ECO:0000259" key="9">
    <source>
        <dbReference type="SMART" id="SM00244"/>
    </source>
</evidence>
<dbReference type="Gene3D" id="3.30.479.30">
    <property type="entry name" value="Band 7 domain"/>
    <property type="match status" value="1"/>
</dbReference>
<feature type="region of interest" description="Disordered" evidence="8">
    <location>
        <begin position="357"/>
        <end position="384"/>
    </location>
</feature>
<feature type="coiled-coil region" evidence="7">
    <location>
        <begin position="247"/>
        <end position="274"/>
    </location>
</feature>
<dbReference type="CDD" id="cd03404">
    <property type="entry name" value="SPFH_HflK"/>
    <property type="match status" value="1"/>
</dbReference>
<evidence type="ECO:0000256" key="2">
    <source>
        <dbReference type="ARBA" id="ARBA00006971"/>
    </source>
</evidence>
<feature type="compositionally biased region" description="Low complexity" evidence="8">
    <location>
        <begin position="375"/>
        <end position="384"/>
    </location>
</feature>
<evidence type="ECO:0000313" key="10">
    <source>
        <dbReference type="EMBL" id="KZD22736.1"/>
    </source>
</evidence>
<dbReference type="InterPro" id="IPR020980">
    <property type="entry name" value="Membrane_HflK_N"/>
</dbReference>
<comment type="subunit">
    <text evidence="6">HflC and HflK may interact to form a multimeric complex.</text>
</comment>
<keyword evidence="4 6" id="KW-1133">Transmembrane helix</keyword>
<dbReference type="SMART" id="SM00244">
    <property type="entry name" value="PHB"/>
    <property type="match status" value="1"/>
</dbReference>
<keyword evidence="7" id="KW-0175">Coiled coil</keyword>
<keyword evidence="10" id="KW-0378">Hydrolase</keyword>
<sequence length="384" mass="41891">MPWKNQGGGPWGSGPKGPWGSGPQSSGPKPPDLEDLLRKGQDRLQSMLPGGFVSGMGIALVLVVALVIWGLSGFFRVQSEELGVVLRFGKHVRTVQPGLNYHLPYPIETVLLPKALRVSTLSVGMSIMEDTGRRGRSIRDVPEESLMLTGDENIVDVDFTVLWRIKPDGVGNFLFNIQNPEGTVKAVAESVMREVVGRANIQPILTGARTTTETQVQELMQKTLDGYSAGVLIQQVQLQKVDPPAQVIDAFRDVQAAQADAQRLQNEAQTYTNRVVPDARGRAAQILQVAEGYREQAIAEAKGQSARFLKVYDEYKKAPDVTRQRIYLETMERILGGAEKLVYDSGQGAGASQGVVPYLPLNELTPRRQPPAPSGQPQQSGSTR</sequence>
<proteinExistence type="inferred from homology"/>
<dbReference type="GO" id="GO:0016020">
    <property type="term" value="C:membrane"/>
    <property type="evidence" value="ECO:0007669"/>
    <property type="project" value="UniProtKB-SubCell"/>
</dbReference>
<comment type="subcellular location">
    <subcellularLocation>
        <location evidence="1">Membrane</location>
        <topology evidence="1">Single-pass membrane protein</topology>
    </subcellularLocation>
</comment>
<evidence type="ECO:0000256" key="7">
    <source>
        <dbReference type="SAM" id="Coils"/>
    </source>
</evidence>
<comment type="caution">
    <text evidence="10">The sequence shown here is derived from an EMBL/GenBank/DDBJ whole genome shotgun (WGS) entry which is preliminary data.</text>
</comment>
<dbReference type="InterPro" id="IPR036013">
    <property type="entry name" value="Band_7/SPFH_dom_sf"/>
</dbReference>
<comment type="function">
    <text evidence="6">HflC and HflK could encode or regulate a protease.</text>
</comment>
<name>A0A163YZ19_9BRAD</name>
<evidence type="ECO:0000256" key="3">
    <source>
        <dbReference type="ARBA" id="ARBA00022692"/>
    </source>
</evidence>
<dbReference type="NCBIfam" id="TIGR01933">
    <property type="entry name" value="hflK"/>
    <property type="match status" value="1"/>
</dbReference>
<evidence type="ECO:0000256" key="8">
    <source>
        <dbReference type="SAM" id="MobiDB-lite"/>
    </source>
</evidence>
<dbReference type="PANTHER" id="PTHR43327:SF2">
    <property type="entry name" value="MODULATOR OF FTSH PROTEASE HFLK"/>
    <property type="match status" value="1"/>
</dbReference>
<feature type="region of interest" description="Disordered" evidence="8">
    <location>
        <begin position="1"/>
        <end position="34"/>
    </location>
</feature>
<dbReference type="InterPro" id="IPR050710">
    <property type="entry name" value="Band7/mec-2_domain"/>
</dbReference>
<feature type="domain" description="Band 7" evidence="9">
    <location>
        <begin position="72"/>
        <end position="255"/>
    </location>
</feature>
<dbReference type="GO" id="GO:0008233">
    <property type="term" value="F:peptidase activity"/>
    <property type="evidence" value="ECO:0007669"/>
    <property type="project" value="UniProtKB-KW"/>
</dbReference>
<keyword evidence="5 6" id="KW-0472">Membrane</keyword>
<keyword evidence="11" id="KW-1185">Reference proteome</keyword>
<dbReference type="SUPFAM" id="SSF117892">
    <property type="entry name" value="Band 7/SPFH domain"/>
    <property type="match status" value="1"/>
</dbReference>
<keyword evidence="10" id="KW-0645">Protease</keyword>
<dbReference type="InterPro" id="IPR010201">
    <property type="entry name" value="HflK"/>
</dbReference>
<evidence type="ECO:0000256" key="6">
    <source>
        <dbReference type="RuleBase" id="RU364113"/>
    </source>
</evidence>
<organism evidence="10 11">
    <name type="scientific">Tardiphaga robiniae</name>
    <dbReference type="NCBI Taxonomy" id="943830"/>
    <lineage>
        <taxon>Bacteria</taxon>
        <taxon>Pseudomonadati</taxon>
        <taxon>Pseudomonadota</taxon>
        <taxon>Alphaproteobacteria</taxon>
        <taxon>Hyphomicrobiales</taxon>
        <taxon>Nitrobacteraceae</taxon>
        <taxon>Tardiphaga</taxon>
    </lineage>
</organism>
<keyword evidence="3 6" id="KW-0812">Transmembrane</keyword>
<dbReference type="RefSeq" id="WP_068734026.1">
    <property type="nucleotide sequence ID" value="NZ_LVYV01000015.1"/>
</dbReference>
<gene>
    <name evidence="10" type="ORF">A4A58_28240</name>
</gene>
<comment type="similarity">
    <text evidence="2 6">Belongs to the band 7/mec-2 family. HflK subfamily.</text>
</comment>
<dbReference type="EMBL" id="LVYV01000015">
    <property type="protein sequence ID" value="KZD22736.1"/>
    <property type="molecule type" value="Genomic_DNA"/>
</dbReference>
<dbReference type="OrthoDB" id="9779595at2"/>
<protein>
    <recommendedName>
        <fullName evidence="6">Protein HflK</fullName>
    </recommendedName>
</protein>
<evidence type="ECO:0000256" key="4">
    <source>
        <dbReference type="ARBA" id="ARBA00022989"/>
    </source>
</evidence>
<dbReference type="Proteomes" id="UP000076574">
    <property type="component" value="Unassembled WGS sequence"/>
</dbReference>
<feature type="compositionally biased region" description="Gly residues" evidence="8">
    <location>
        <begin position="1"/>
        <end position="20"/>
    </location>
</feature>
<dbReference type="Pfam" id="PF01145">
    <property type="entry name" value="Band_7"/>
    <property type="match status" value="1"/>
</dbReference>
<dbReference type="Pfam" id="PF12221">
    <property type="entry name" value="HflK_N"/>
    <property type="match status" value="1"/>
</dbReference>
<dbReference type="STRING" id="943830.A4A58_28240"/>